<dbReference type="AlphaFoldDB" id="A0A5B7HVU9"/>
<evidence type="ECO:0000313" key="1">
    <source>
        <dbReference type="EMBL" id="MPC73829.1"/>
    </source>
</evidence>
<organism evidence="1 2">
    <name type="scientific">Portunus trituberculatus</name>
    <name type="common">Swimming crab</name>
    <name type="synonym">Neptunus trituberculatus</name>
    <dbReference type="NCBI Taxonomy" id="210409"/>
    <lineage>
        <taxon>Eukaryota</taxon>
        <taxon>Metazoa</taxon>
        <taxon>Ecdysozoa</taxon>
        <taxon>Arthropoda</taxon>
        <taxon>Crustacea</taxon>
        <taxon>Multicrustacea</taxon>
        <taxon>Malacostraca</taxon>
        <taxon>Eumalacostraca</taxon>
        <taxon>Eucarida</taxon>
        <taxon>Decapoda</taxon>
        <taxon>Pleocyemata</taxon>
        <taxon>Brachyura</taxon>
        <taxon>Eubrachyura</taxon>
        <taxon>Portunoidea</taxon>
        <taxon>Portunidae</taxon>
        <taxon>Portuninae</taxon>
        <taxon>Portunus</taxon>
    </lineage>
</organism>
<keyword evidence="2" id="KW-1185">Reference proteome</keyword>
<name>A0A5B7HVU9_PORTR</name>
<dbReference type="Proteomes" id="UP000324222">
    <property type="component" value="Unassembled WGS sequence"/>
</dbReference>
<proteinExistence type="predicted"/>
<dbReference type="EMBL" id="VSRR010037630">
    <property type="protein sequence ID" value="MPC73829.1"/>
    <property type="molecule type" value="Genomic_DNA"/>
</dbReference>
<comment type="caution">
    <text evidence="1">The sequence shown here is derived from an EMBL/GenBank/DDBJ whole genome shotgun (WGS) entry which is preliminary data.</text>
</comment>
<evidence type="ECO:0000313" key="2">
    <source>
        <dbReference type="Proteomes" id="UP000324222"/>
    </source>
</evidence>
<sequence>MEVRRLMVTLFTILIHHINFRSCIKSPNTKQKEYDNMSAMECLIVKLIPGPRICFYNGSSLVCVCVCVCVCHQVRVYSRSAQLAVEQLLHF</sequence>
<protein>
    <submittedName>
        <fullName evidence="1">Uncharacterized protein</fullName>
    </submittedName>
</protein>
<reference evidence="1 2" key="1">
    <citation type="submission" date="2019-05" db="EMBL/GenBank/DDBJ databases">
        <title>Another draft genome of Portunus trituberculatus and its Hox gene families provides insights of decapod evolution.</title>
        <authorList>
            <person name="Jeong J.-H."/>
            <person name="Song I."/>
            <person name="Kim S."/>
            <person name="Choi T."/>
            <person name="Kim D."/>
            <person name="Ryu S."/>
            <person name="Kim W."/>
        </authorList>
    </citation>
    <scope>NUCLEOTIDE SEQUENCE [LARGE SCALE GENOMIC DNA]</scope>
    <source>
        <tissue evidence="1">Muscle</tissue>
    </source>
</reference>
<accession>A0A5B7HVU9</accession>
<gene>
    <name evidence="1" type="ORF">E2C01_068169</name>
</gene>